<organism evidence="2 3">
    <name type="scientific">Phialemonium thermophilum</name>
    <dbReference type="NCBI Taxonomy" id="223376"/>
    <lineage>
        <taxon>Eukaryota</taxon>
        <taxon>Fungi</taxon>
        <taxon>Dikarya</taxon>
        <taxon>Ascomycota</taxon>
        <taxon>Pezizomycotina</taxon>
        <taxon>Sordariomycetes</taxon>
        <taxon>Sordariomycetidae</taxon>
        <taxon>Cephalothecales</taxon>
        <taxon>Cephalothecaceae</taxon>
        <taxon>Phialemonium</taxon>
    </lineage>
</organism>
<feature type="region of interest" description="Disordered" evidence="1">
    <location>
        <begin position="1"/>
        <end position="87"/>
    </location>
</feature>
<name>A0ABR3X9K4_9PEZI</name>
<feature type="compositionally biased region" description="Basic and acidic residues" evidence="1">
    <location>
        <begin position="73"/>
        <end position="85"/>
    </location>
</feature>
<feature type="compositionally biased region" description="Pro residues" evidence="1">
    <location>
        <begin position="57"/>
        <end position="67"/>
    </location>
</feature>
<accession>A0ABR3X9K4</accession>
<dbReference type="InterPro" id="IPR035810">
    <property type="entry name" value="PEBP_euk"/>
</dbReference>
<evidence type="ECO:0000256" key="1">
    <source>
        <dbReference type="SAM" id="MobiDB-lite"/>
    </source>
</evidence>
<proteinExistence type="predicted"/>
<dbReference type="Gene3D" id="1.20.58.1180">
    <property type="match status" value="1"/>
</dbReference>
<sequence length="474" mass="54211">MSRCHQASRPILRSLQQGSRKWPSSVAPIALQQHFSTTSTRDLEVGSTTDSASQSAQPPPPPPPLPSPSTSGKPKDPDWDQRKLDPNTTTLRWAERRLIKAGTPPIGSRRRRVAIRTSQNIPFEQLPYQCFQEARKILNEDRQEKLAKIVEQNEKIQRLEETDASAFRGGEAFKQRRLESMRRYVEQLKILADINDPLVKRRFEDGLGDMNKPIYRYLADKRWRAMDRKIIMQRISQFFIVPDVLPKLEPTADVKLFFRGQKVKPGEILDSRLTEFPPRLRVQVFDRGERLLSVVVMDSDVPDPASDSFARRCHFIAANIPWDPTKTDLPLGRLADPAAADNSSMGTTVVPWLPPTAQKGAPYHRLGVYVLEHDTPLDVADLRIRYDGPGRDGFSLRSFTDRHGARPVGFTLFRSVWDEGTAEVMARHGIPGADVEFKRPRIRSLKPPRKPRGWEAKRQGPKYRHLWKYTKRIA</sequence>
<dbReference type="EMBL" id="JAZHXJ010000140">
    <property type="protein sequence ID" value="KAL1872309.1"/>
    <property type="molecule type" value="Genomic_DNA"/>
</dbReference>
<reference evidence="2 3" key="1">
    <citation type="journal article" date="2024" name="Commun. Biol.">
        <title>Comparative genomic analysis of thermophilic fungi reveals convergent evolutionary adaptations and gene losses.</title>
        <authorList>
            <person name="Steindorff A.S."/>
            <person name="Aguilar-Pontes M.V."/>
            <person name="Robinson A.J."/>
            <person name="Andreopoulos B."/>
            <person name="LaButti K."/>
            <person name="Kuo A."/>
            <person name="Mondo S."/>
            <person name="Riley R."/>
            <person name="Otillar R."/>
            <person name="Haridas S."/>
            <person name="Lipzen A."/>
            <person name="Grimwood J."/>
            <person name="Schmutz J."/>
            <person name="Clum A."/>
            <person name="Reid I.D."/>
            <person name="Moisan M.C."/>
            <person name="Butler G."/>
            <person name="Nguyen T.T.M."/>
            <person name="Dewar K."/>
            <person name="Conant G."/>
            <person name="Drula E."/>
            <person name="Henrissat B."/>
            <person name="Hansel C."/>
            <person name="Singer S."/>
            <person name="Hutchinson M.I."/>
            <person name="de Vries R.P."/>
            <person name="Natvig D.O."/>
            <person name="Powell A.J."/>
            <person name="Tsang A."/>
            <person name="Grigoriev I.V."/>
        </authorList>
    </citation>
    <scope>NUCLEOTIDE SEQUENCE [LARGE SCALE GENOMIC DNA]</scope>
    <source>
        <strain evidence="2 3">ATCC 24622</strain>
    </source>
</reference>
<evidence type="ECO:0000313" key="3">
    <source>
        <dbReference type="Proteomes" id="UP001586593"/>
    </source>
</evidence>
<dbReference type="InterPro" id="IPR036610">
    <property type="entry name" value="PEBP-like_sf"/>
</dbReference>
<keyword evidence="3" id="KW-1185">Reference proteome</keyword>
<feature type="compositionally biased region" description="Polar residues" evidence="1">
    <location>
        <begin position="33"/>
        <end position="50"/>
    </location>
</feature>
<dbReference type="PANTHER" id="PTHR11362:SF82">
    <property type="entry name" value="PHOSPHATIDYLETHANOLAMINE-BINDING PROTEIN 4"/>
    <property type="match status" value="1"/>
</dbReference>
<evidence type="ECO:0000313" key="2">
    <source>
        <dbReference type="EMBL" id="KAL1872309.1"/>
    </source>
</evidence>
<dbReference type="Pfam" id="PF01161">
    <property type="entry name" value="PBP"/>
    <property type="match status" value="1"/>
</dbReference>
<comment type="caution">
    <text evidence="2">The sequence shown here is derived from an EMBL/GenBank/DDBJ whole genome shotgun (WGS) entry which is preliminary data.</text>
</comment>
<dbReference type="SUPFAM" id="SSF49777">
    <property type="entry name" value="PEBP-like"/>
    <property type="match status" value="1"/>
</dbReference>
<dbReference type="CDD" id="cd00866">
    <property type="entry name" value="PEBP_euk"/>
    <property type="match status" value="1"/>
</dbReference>
<protein>
    <submittedName>
        <fullName evidence="2">Uncharacterized protein</fullName>
    </submittedName>
</protein>
<gene>
    <name evidence="2" type="ORF">VTK73DRAFT_1619</name>
</gene>
<dbReference type="Gene3D" id="3.90.280.10">
    <property type="entry name" value="PEBP-like"/>
    <property type="match status" value="1"/>
</dbReference>
<dbReference type="PANTHER" id="PTHR11362">
    <property type="entry name" value="PHOSPHATIDYLETHANOLAMINE-BINDING PROTEIN"/>
    <property type="match status" value="1"/>
</dbReference>
<dbReference type="Proteomes" id="UP001586593">
    <property type="component" value="Unassembled WGS sequence"/>
</dbReference>
<dbReference type="InterPro" id="IPR008914">
    <property type="entry name" value="PEBP"/>
</dbReference>